<proteinExistence type="predicted"/>
<accession>A0A3B1A3X7</accession>
<reference evidence="1" key="1">
    <citation type="submission" date="2018-06" db="EMBL/GenBank/DDBJ databases">
        <authorList>
            <person name="Zhirakovskaya E."/>
        </authorList>
    </citation>
    <scope>NUCLEOTIDE SEQUENCE</scope>
</reference>
<protein>
    <submittedName>
        <fullName evidence="1">Uncharacterized protein</fullName>
    </submittedName>
</protein>
<sequence length="422" mass="47756">MGGDYLVTHLNSARALYRQRMGLLQSSRVDMQSMLDLEFRMRVHIHVLANQIDEDQAEPEQAADAFIYLAARFSSKDEVHQASAAQQACEWLLEDSPVAHGARDALMLFPLPDAYSVMQKTYRDVESLRPVLIYILTQQGAHLPKSLTHQAELQNQDPFLQAQTLYYAANDHKSDAGMFRDYYDSLLDDNKIEELDHSALVAAIWGGLVRGEDDAWVALQRAIANEGDDIQRLDFLRFAALSGKEQYFPMLANVAEHAPEVGYHFLALHGQTQSVQAILDGLIHPRTANYAEQAWWWVSGQILPKMPRLAVVGEENDTDNIELEDEVGYVPDAKPAQHWWAKQQQDASARWLQGQSFSISTVHKLMTQYSGVISNDLFDLYAITTHTPLRLGNYIWHDTRLIKINSLSQNESLPVNPEVRSA</sequence>
<evidence type="ECO:0000313" key="1">
    <source>
        <dbReference type="EMBL" id="VAW94442.1"/>
    </source>
</evidence>
<name>A0A3B1A3X7_9ZZZZ</name>
<gene>
    <name evidence="1" type="ORF">MNBD_GAMMA21-2122</name>
</gene>
<dbReference type="AlphaFoldDB" id="A0A3B1A3X7"/>
<dbReference type="EMBL" id="UOFR01000028">
    <property type="protein sequence ID" value="VAW94442.1"/>
    <property type="molecule type" value="Genomic_DNA"/>
</dbReference>
<organism evidence="1">
    <name type="scientific">hydrothermal vent metagenome</name>
    <dbReference type="NCBI Taxonomy" id="652676"/>
    <lineage>
        <taxon>unclassified sequences</taxon>
        <taxon>metagenomes</taxon>
        <taxon>ecological metagenomes</taxon>
    </lineage>
</organism>